<accession>A0ABN7EBI2</accession>
<reference evidence="3" key="1">
    <citation type="journal article" date="2020" name="Sci. Rep.">
        <title>Chromosome-scale genome assembly for the duckweed Spirodela intermedia, integrating cytogenetic maps, PacBio and Oxford Nanopore libraries.</title>
        <authorList>
            <person name="Hoang P.T.N."/>
            <person name="Fiebig A."/>
            <person name="Novak P."/>
            <person name="Macas J."/>
            <person name="Cao H.X."/>
            <person name="Stepanenko A."/>
            <person name="Chen G."/>
            <person name="Borisjuk N."/>
            <person name="Scholz U."/>
            <person name="Schubert I."/>
        </authorList>
    </citation>
    <scope>NUCLEOTIDE SEQUENCE [LARGE SCALE GENOMIC DNA]</scope>
</reference>
<keyword evidence="3" id="KW-1185">Reference proteome</keyword>
<dbReference type="Proteomes" id="UP001189122">
    <property type="component" value="Unassembled WGS sequence"/>
</dbReference>
<sequence>MQTSPRYARRGEVQALPQWRIRGHPSSSASPRSRRPPVPHPLPSGPPHRIYTLSTPLPPQAPLAAA</sequence>
<proteinExistence type="predicted"/>
<evidence type="ECO:0000313" key="2">
    <source>
        <dbReference type="EMBL" id="CAA6675076.1"/>
    </source>
</evidence>
<protein>
    <submittedName>
        <fullName evidence="2">Uncharacterized protein</fullName>
    </submittedName>
</protein>
<dbReference type="EMBL" id="CACRZD030000215">
    <property type="protein sequence ID" value="CAA6675076.1"/>
    <property type="molecule type" value="Genomic_DNA"/>
</dbReference>
<comment type="caution">
    <text evidence="2">The sequence shown here is derived from an EMBL/GenBank/DDBJ whole genome shotgun (WGS) entry which is preliminary data.</text>
</comment>
<gene>
    <name evidence="2" type="ORF">SI7747_UN021418</name>
</gene>
<organism evidence="2 3">
    <name type="scientific">Spirodela intermedia</name>
    <name type="common">Intermediate duckweed</name>
    <dbReference type="NCBI Taxonomy" id="51605"/>
    <lineage>
        <taxon>Eukaryota</taxon>
        <taxon>Viridiplantae</taxon>
        <taxon>Streptophyta</taxon>
        <taxon>Embryophyta</taxon>
        <taxon>Tracheophyta</taxon>
        <taxon>Spermatophyta</taxon>
        <taxon>Magnoliopsida</taxon>
        <taxon>Liliopsida</taxon>
        <taxon>Araceae</taxon>
        <taxon>Lemnoideae</taxon>
        <taxon>Spirodela</taxon>
    </lineage>
</organism>
<evidence type="ECO:0000313" key="3">
    <source>
        <dbReference type="Proteomes" id="UP001189122"/>
    </source>
</evidence>
<evidence type="ECO:0000256" key="1">
    <source>
        <dbReference type="SAM" id="MobiDB-lite"/>
    </source>
</evidence>
<feature type="compositionally biased region" description="Pro residues" evidence="1">
    <location>
        <begin position="56"/>
        <end position="66"/>
    </location>
</feature>
<name>A0ABN7EBI2_SPIIN</name>
<feature type="region of interest" description="Disordered" evidence="1">
    <location>
        <begin position="1"/>
        <end position="66"/>
    </location>
</feature>